<feature type="compositionally biased region" description="Low complexity" evidence="9">
    <location>
        <begin position="2896"/>
        <end position="2905"/>
    </location>
</feature>
<evidence type="ECO:0000256" key="5">
    <source>
        <dbReference type="ARBA" id="ARBA00022889"/>
    </source>
</evidence>
<dbReference type="GO" id="GO:0007156">
    <property type="term" value="P:homophilic cell adhesion via plasma membrane adhesion molecules"/>
    <property type="evidence" value="ECO:0007669"/>
    <property type="project" value="InterPro"/>
</dbReference>
<dbReference type="GO" id="GO:0005509">
    <property type="term" value="F:calcium ion binding"/>
    <property type="evidence" value="ECO:0007669"/>
    <property type="project" value="UniProtKB-UniRule"/>
</dbReference>
<feature type="compositionally biased region" description="Low complexity" evidence="9">
    <location>
        <begin position="1966"/>
        <end position="1977"/>
    </location>
</feature>
<feature type="compositionally biased region" description="Polar residues" evidence="9">
    <location>
        <begin position="2909"/>
        <end position="2925"/>
    </location>
</feature>
<feature type="region of interest" description="Disordered" evidence="9">
    <location>
        <begin position="1956"/>
        <end position="1977"/>
    </location>
</feature>
<evidence type="ECO:0000256" key="1">
    <source>
        <dbReference type="ARBA" id="ARBA00004370"/>
    </source>
</evidence>
<evidence type="ECO:0000259" key="12">
    <source>
        <dbReference type="PROSITE" id="PS50268"/>
    </source>
</evidence>
<organism evidence="13 14">
    <name type="scientific">Meloidogyne enterolobii</name>
    <name type="common">Root-knot nematode worm</name>
    <name type="synonym">Meloidogyne mayaguensis</name>
    <dbReference type="NCBI Taxonomy" id="390850"/>
    <lineage>
        <taxon>Eukaryota</taxon>
        <taxon>Metazoa</taxon>
        <taxon>Ecdysozoa</taxon>
        <taxon>Nematoda</taxon>
        <taxon>Chromadorea</taxon>
        <taxon>Rhabditida</taxon>
        <taxon>Tylenchina</taxon>
        <taxon>Tylenchomorpha</taxon>
        <taxon>Tylenchoidea</taxon>
        <taxon>Meloidogynidae</taxon>
        <taxon>Meloidogyninae</taxon>
        <taxon>Meloidogyne</taxon>
    </lineage>
</organism>
<dbReference type="EMBL" id="CAJEWN010000996">
    <property type="protein sequence ID" value="CAD2193014.1"/>
    <property type="molecule type" value="Genomic_DNA"/>
</dbReference>
<evidence type="ECO:0000256" key="2">
    <source>
        <dbReference type="ARBA" id="ARBA00022692"/>
    </source>
</evidence>
<dbReference type="OrthoDB" id="6252479at2759"/>
<name>A0A6V7X160_MELEN</name>
<feature type="region of interest" description="Disordered" evidence="9">
    <location>
        <begin position="1732"/>
        <end position="1765"/>
    </location>
</feature>
<dbReference type="SMART" id="SM00112">
    <property type="entry name" value="CA"/>
    <property type="match status" value="7"/>
</dbReference>
<dbReference type="Gene3D" id="2.60.40.60">
    <property type="entry name" value="Cadherins"/>
    <property type="match status" value="6"/>
</dbReference>
<dbReference type="PRINTS" id="PR00205">
    <property type="entry name" value="CADHERIN"/>
</dbReference>
<dbReference type="InterPro" id="IPR020894">
    <property type="entry name" value="Cadherin_CS"/>
</dbReference>
<dbReference type="PANTHER" id="PTHR24025:SF23">
    <property type="entry name" value="NEURAL-CADHERIN"/>
    <property type="match status" value="1"/>
</dbReference>
<feature type="domain" description="Cadherin" evidence="12">
    <location>
        <begin position="1318"/>
        <end position="1430"/>
    </location>
</feature>
<feature type="compositionally biased region" description="Polar residues" evidence="9">
    <location>
        <begin position="2952"/>
        <end position="2965"/>
    </location>
</feature>
<sequence>MFCFIYFIHLLIFPSLSYANEEGLLTRQNYQTERVCHFPESEERPFFIDIPSGPPPRSILLDTVVEPPDAKLEIANVRSNNLAQEQIHDWLSLEKRPNGQFLLFSNDIISQTSSTTTSVNSSLKLPAYPSSINESLLYVTVRCNGRLYPLLTVRLLTHNLHAPEWWIHGIRVAEDSIAGEISIPKNSKTFGSLFDTQLLALDQEPAEHYPITFSVDPPLNKYFSIELGNRSSLPINEQVNFLSTLHFPYSNRIEDWHEQQLPPQILLKLLDEDIILNEKEQLIINITATDNGIPEERKSRIKLRFLLISEEQEKTNNVIENGKFSKSVYYGNFTKEMRSGTEIIPSEPINANFPLQRAGDRIIYDLDISSNPYAALFQIERDSGRIRLVEQLPEQPPQNIEMDILATLLPKNSSNNRQVIRTKLILTDRTEIRLTYFTQCHYLVHLAENPSAFTRILQFNFKGDVEGVELLNGTELFKVDPYGLVSVLPGVDIDRERTERIVIKAKLRVNKSSLHPKSLELCQIATAEILIDDVNDHSPKFTQKVYRFRIDPFPYNNTEVGSLRAVDGDAEEFGHLRYRILDEFVPDGHGGEEPLPFVLFQADGAATLFFVIKPTHLQLFQQPYKPQSEYTFTVEAYDSDEDPRTARVSVNVRIEEEKEVLEEQQQHHHHLTNNEQLLDEVRGERKHQRSAINEEIEGEEEDISPKAWATRIRTVDKDVPPILIRRQGKSSTSTATSNTNTFKNTNQNLRLRNEIKFSQNNYIFRMFGNLFEGQTIGWVSSVKRRMGEDGDLEDRDGNKEEILDIENEEESLIEYAVEEGIDGFVGVDMFSGRLFVGPKLVGGAERFEEIRFSVAAMHPRVGRIWATALVSVIFDETTPTIKPFFDRQQFNFEVDLSNLKHFPTFLGQIQAEIKINKTELTENPLIIYLIEEQKNEIKIIENKQKEVVEAVQISPSDLFSIGRESGKIHLMRKPTENELNKREGIKFKVFACSNYQTQKYQQQQNHNNCSEAVINVIFLSELIENKQKRIENQKTKIIEETTFQTFINTSSPSSTLSPPTSTISLNQSINNQNNEILEFIPLPKNIFLAPTKAPGSTIINLSVRIHDPNDGNWHLIPNGGGGNNQQNNQNMPSNLNYWIEGEGENLFTIYGNSLLLKNPLKPGQFDINLRARLQRKGKIYVAEHKLRIIVIDDELPQLYPVFEKISHEFNIDPEGHFPVVFPPLNASLAGGGSENIRFNLFPARSNDPTDGIEIHPKTGQIRVRRSFLRHFPSGKGGEVFLVVRAVNQALNDKQQKYFSDASISIIIKQKLIPPLKFESTLYRYILSERQPSGSILENGPPIRILEPNLHSNIRIRLATSPQTVWALKHFGLMPNGSLMLKEEVDMEKMLDKSQGLIKMEVVAEDISEGKEARAKVEIQLIDNNEHIPVFTPLFPKFYLQPETLFAGHPIGKLSVKDEDFTDRQGDTLAFRAISGNASNLVHVQRDGQLIIKDQNAALPGVYTLLVEVQDFGGLSARTTATFILLNYGEKLTSIQPGIEKGILEEKGTTVEFPLPPVDLEGEEIKEQNTKIIASSGGGNNLAPIFSVRDSIDWENMRKIDKNMSQNLNFVLEENNYKGLFRMDKQSGQLFLEENKDLIDRQKEGGGNDDNEYELRVRVESLMDEGGEEKNGKDSNPRILLRRVYTVRLVPSSAVGIQSLNNKSSTNNIEESTIPTTESSFTQLFSTNSDNITTLSDEESSKTTTFSSSSVSPPFSESSTAEEITTTPNNLEFSTKELIEETTTLLTNQEELATTTTNNLEEEFSPSTTLKVPSARPLEFSPTFSTKIPTKSSTSPSKTFSTFSTRQHSKTTEKINFALPRYHWLLNNPTNNVLIGKLDVIDYSNKEEMLNKFEMIIEPPQFRQWFKVDSETGNLYLNEVPEGLYGRQRAEFRINLIVHNSLMGETSVTVDLNLPSNENKQKEKNVENNNQPTTTTKTTLETTIEISESSDQEATSLNELDNIHRFTVSVSPMHFASTTTQGEREEENETTTEITRSTQKSKGQQNLKFGSPEFRAMLPEGRYGNSGAQLTLRPYPLSTGMPKGIKYSIIDSEEINNSGQSPLPFFVHSDSGDLVAFAEIDREEKSVYRFKVKAFDPSTNQNAETLVTVQILDVNDNFPHFLEPLIWTIPIARNTPYNTQLATFQAKDNDEGSHGRVHFKIEKDSSGGLFYIDGRSGQLFLAKNVPAENVDPRDQFEIIISALDGGRPSLRTEHHIRIEVFPEGNEFATPEFLLPEYNAGNISGAAAQNGTFIFQVTAGISKQICYELIDSYGETPLDSERGHQWLLNISAFDCQQKEHQHGVHWAFTTVKVQLEQLPNEIIQTTTTTIGITKGEIDSETNIKENCHFSQKVYNTEITENTQGKQKLLNLNIIGNCENQQIHCLLNQSNEAFELNDEINENNNKYCEVFVVQSLDREKKSIHFLVVNISIESQEGKASVNEIQVDSSELTTKKVGNDEEELQKRLKRKNGINNRIKQNNLKEGREVAFNGLVEQIKSKLSDNQALIVVRVIDQNDNEPKINHLTSDGQIVFAVDWQTPVLQPIGRIQAFDPDEQPKQLQFYLEGDNSKLFSINSSSGVIQLMKSLQIENSDEYYLSVCVSDGEHTIQTPLTIYRLQPGTNIALLVINKPVDQVDVLNVTFKCTSPSLDVDILVKQVYIGENGLADPKRTHLLVYAQDKQTRIPLPANKLKELLESSLAQSVSSDTNSPSIPNLKISDSPLQFLASVQVPDYGVWSSTAPFRLNPTEIILLSVSAFLVFGICTMLYLLLRCCKRKQELITKSDLEYMVDSQIAGPRPYNVELITRKAMQNAQNATLRLPEPVEDCTLTPESRATMLASSGIYSGGNLGGPLRRTNRVTTTESSLSEEGTPPQFSRSNMSNEQLIRGQQNGGLYGRNGDPEEPEYSPTIPRHQRLQNNYESGEQSPETMRSEAEEINVSPPEECPPPPPSSSPPELNGK</sequence>
<dbReference type="InterPro" id="IPR002126">
    <property type="entry name" value="Cadherin-like_dom"/>
</dbReference>
<evidence type="ECO:0000256" key="10">
    <source>
        <dbReference type="SAM" id="Phobius"/>
    </source>
</evidence>
<keyword evidence="4 8" id="KW-0106">Calcium</keyword>
<dbReference type="Pfam" id="PF00028">
    <property type="entry name" value="Cadherin"/>
    <property type="match status" value="2"/>
</dbReference>
<feature type="domain" description="Cadherin" evidence="12">
    <location>
        <begin position="542"/>
        <end position="659"/>
    </location>
</feature>
<evidence type="ECO:0000313" key="13">
    <source>
        <dbReference type="EMBL" id="CAD2193014.1"/>
    </source>
</evidence>
<dbReference type="InterPro" id="IPR015919">
    <property type="entry name" value="Cadherin-like_sf"/>
</dbReference>
<proteinExistence type="predicted"/>
<feature type="domain" description="Cadherin" evidence="12">
    <location>
        <begin position="2084"/>
        <end position="2160"/>
    </location>
</feature>
<keyword evidence="3" id="KW-0677">Repeat</keyword>
<feature type="region of interest" description="Disordered" evidence="9">
    <location>
        <begin position="2877"/>
        <end position="2996"/>
    </location>
</feature>
<dbReference type="PROSITE" id="PS50268">
    <property type="entry name" value="CADHERIN_2"/>
    <property type="match status" value="6"/>
</dbReference>
<dbReference type="InterPro" id="IPR050971">
    <property type="entry name" value="Cadherin-domain_protein"/>
</dbReference>
<accession>A0A6V7X160</accession>
<keyword evidence="2 10" id="KW-0812">Transmembrane</keyword>
<keyword evidence="5" id="KW-0130">Cell adhesion</keyword>
<evidence type="ECO:0000256" key="8">
    <source>
        <dbReference type="PROSITE-ProRule" id="PRU00043"/>
    </source>
</evidence>
<keyword evidence="11" id="KW-0732">Signal</keyword>
<feature type="transmembrane region" description="Helical" evidence="10">
    <location>
        <begin position="2786"/>
        <end position="2807"/>
    </location>
</feature>
<feature type="region of interest" description="Disordered" evidence="9">
    <location>
        <begin position="1820"/>
        <end position="1844"/>
    </location>
</feature>
<dbReference type="Proteomes" id="UP000580250">
    <property type="component" value="Unassembled WGS sequence"/>
</dbReference>
<evidence type="ECO:0000256" key="9">
    <source>
        <dbReference type="SAM" id="MobiDB-lite"/>
    </source>
</evidence>
<evidence type="ECO:0000256" key="4">
    <source>
        <dbReference type="ARBA" id="ARBA00022837"/>
    </source>
</evidence>
<evidence type="ECO:0000256" key="7">
    <source>
        <dbReference type="ARBA" id="ARBA00023136"/>
    </source>
</evidence>
<comment type="subcellular location">
    <subcellularLocation>
        <location evidence="1">Membrane</location>
    </subcellularLocation>
</comment>
<dbReference type="GO" id="GO:0005886">
    <property type="term" value="C:plasma membrane"/>
    <property type="evidence" value="ECO:0007669"/>
    <property type="project" value="InterPro"/>
</dbReference>
<feature type="chain" id="PRO_5028165458" description="Cadherin domain-containing protein" evidence="11">
    <location>
        <begin position="20"/>
        <end position="2996"/>
    </location>
</feature>
<dbReference type="PANTHER" id="PTHR24025">
    <property type="entry name" value="DESMOGLEIN FAMILY MEMBER"/>
    <property type="match status" value="1"/>
</dbReference>
<gene>
    <name evidence="13" type="ORF">MENT_LOCUS45939</name>
</gene>
<evidence type="ECO:0000256" key="11">
    <source>
        <dbReference type="SAM" id="SignalP"/>
    </source>
</evidence>
<feature type="compositionally biased region" description="Low complexity" evidence="9">
    <location>
        <begin position="1741"/>
        <end position="1765"/>
    </location>
</feature>
<dbReference type="SUPFAM" id="SSF49313">
    <property type="entry name" value="Cadherin-like"/>
    <property type="match status" value="5"/>
</dbReference>
<protein>
    <recommendedName>
        <fullName evidence="12">Cadherin domain-containing protein</fullName>
    </recommendedName>
</protein>
<feature type="region of interest" description="Disordered" evidence="9">
    <location>
        <begin position="2013"/>
        <end position="2045"/>
    </location>
</feature>
<feature type="signal peptide" evidence="11">
    <location>
        <begin position="1"/>
        <end position="19"/>
    </location>
</feature>
<evidence type="ECO:0000313" key="14">
    <source>
        <dbReference type="Proteomes" id="UP000580250"/>
    </source>
</evidence>
<reference evidence="13 14" key="1">
    <citation type="submission" date="2020-08" db="EMBL/GenBank/DDBJ databases">
        <authorList>
            <person name="Koutsovoulos G."/>
            <person name="Danchin GJ E."/>
        </authorList>
    </citation>
    <scope>NUCLEOTIDE SEQUENCE [LARGE SCALE GENOMIC DNA]</scope>
</reference>
<evidence type="ECO:0000256" key="3">
    <source>
        <dbReference type="ARBA" id="ARBA00022737"/>
    </source>
</evidence>
<feature type="compositionally biased region" description="Pro residues" evidence="9">
    <location>
        <begin position="2979"/>
        <end position="2989"/>
    </location>
</feature>
<keyword evidence="6 10" id="KW-1133">Transmembrane helix</keyword>
<comment type="caution">
    <text evidence="13">The sequence shown here is derived from an EMBL/GenBank/DDBJ whole genome shotgun (WGS) entry which is preliminary data.</text>
</comment>
<evidence type="ECO:0000256" key="6">
    <source>
        <dbReference type="ARBA" id="ARBA00022989"/>
    </source>
</evidence>
<feature type="domain" description="Cadherin" evidence="12">
    <location>
        <begin position="2162"/>
        <end position="2271"/>
    </location>
</feature>
<keyword evidence="7 10" id="KW-0472">Membrane</keyword>
<feature type="domain" description="Cadherin" evidence="12">
    <location>
        <begin position="457"/>
        <end position="541"/>
    </location>
</feature>
<feature type="domain" description="Cadherin" evidence="12">
    <location>
        <begin position="2582"/>
        <end position="2686"/>
    </location>
</feature>
<dbReference type="PROSITE" id="PS00232">
    <property type="entry name" value="CADHERIN_1"/>
    <property type="match status" value="2"/>
</dbReference>
<dbReference type="GO" id="GO:0005911">
    <property type="term" value="C:cell-cell junction"/>
    <property type="evidence" value="ECO:0007669"/>
    <property type="project" value="TreeGrafter"/>
</dbReference>
<dbReference type="CDD" id="cd11304">
    <property type="entry name" value="Cadherin_repeat"/>
    <property type="match status" value="5"/>
</dbReference>